<organism evidence="2">
    <name type="scientific">Cyprinid herpesvirus 2</name>
    <name type="common">CyHV-2</name>
    <dbReference type="NCBI Taxonomy" id="317878"/>
    <lineage>
        <taxon>Viruses</taxon>
        <taxon>Duplodnaviria</taxon>
        <taxon>Heunggongvirae</taxon>
        <taxon>Peploviricota</taxon>
        <taxon>Herviviricetes</taxon>
        <taxon>Herpesvirales</taxon>
        <taxon>Alloherpesviridae</taxon>
        <taxon>Cyvirus</taxon>
        <taxon>Cyvirus cyprinidallo2</taxon>
    </lineage>
</organism>
<name>A0A6H0R0H4_CYHV2</name>
<sequence>MSQPSFSTSVYLGDLWGAPSVVSVAALVFSAATFIIVLLAITMQRYQICEEDDCNSCSKILSKSNMRRAGRGGGGGSAVIASDMYENGPDYYNQLPPAYSLGQLHSRSAIPTKS</sequence>
<keyword evidence="1" id="KW-0812">Transmembrane</keyword>
<protein>
    <submittedName>
        <fullName evidence="2">Protein ORF59</fullName>
    </submittedName>
</protein>
<accession>A0A6H0R0H4</accession>
<evidence type="ECO:0000256" key="1">
    <source>
        <dbReference type="SAM" id="Phobius"/>
    </source>
</evidence>
<keyword evidence="1" id="KW-1133">Transmembrane helix</keyword>
<keyword evidence="1" id="KW-0472">Membrane</keyword>
<feature type="transmembrane region" description="Helical" evidence="1">
    <location>
        <begin position="20"/>
        <end position="41"/>
    </location>
</feature>
<reference evidence="2" key="1">
    <citation type="submission" date="2019-10" db="EMBL/GenBank/DDBJ databases">
        <title>The complete genome of Cyprinid herpesvirus 2, a new strain isolated from Allogynogenetic crucian carp.</title>
        <authorList>
            <person name="Jiang Y."/>
            <person name="Wang H."/>
            <person name="Lu L."/>
        </authorList>
    </citation>
    <scope>NUCLEOTIDE SEQUENCE</scope>
    <source>
        <strain evidence="2">YC-01</strain>
    </source>
</reference>
<dbReference type="EMBL" id="MN593216">
    <property type="protein sequence ID" value="QIV66876.1"/>
    <property type="molecule type" value="Genomic_DNA"/>
</dbReference>
<evidence type="ECO:0000313" key="2">
    <source>
        <dbReference type="EMBL" id="QIV66876.1"/>
    </source>
</evidence>
<proteinExistence type="predicted"/>